<dbReference type="PROSITE" id="PS50887">
    <property type="entry name" value="GGDEF"/>
    <property type="match status" value="1"/>
</dbReference>
<protein>
    <recommendedName>
        <fullName evidence="1">diguanylate cyclase</fullName>
        <ecNumber evidence="1">2.7.7.65</ecNumber>
    </recommendedName>
</protein>
<dbReference type="RefSeq" id="WP_188641597.1">
    <property type="nucleotide sequence ID" value="NZ_BMID01000001.1"/>
</dbReference>
<keyword evidence="7" id="KW-1185">Reference proteome</keyword>
<evidence type="ECO:0000256" key="3">
    <source>
        <dbReference type="SAM" id="MobiDB-lite"/>
    </source>
</evidence>
<dbReference type="SMART" id="SM00267">
    <property type="entry name" value="GGDEF"/>
    <property type="match status" value="1"/>
</dbReference>
<feature type="region of interest" description="Disordered" evidence="3">
    <location>
        <begin position="360"/>
        <end position="384"/>
    </location>
</feature>
<dbReference type="EC" id="2.7.7.65" evidence="1"/>
<dbReference type="PANTHER" id="PTHR45138:SF9">
    <property type="entry name" value="DIGUANYLATE CYCLASE DGCM-RELATED"/>
    <property type="match status" value="1"/>
</dbReference>
<feature type="transmembrane region" description="Helical" evidence="4">
    <location>
        <begin position="97"/>
        <end position="117"/>
    </location>
</feature>
<evidence type="ECO:0000256" key="2">
    <source>
        <dbReference type="ARBA" id="ARBA00034247"/>
    </source>
</evidence>
<accession>A0ABQ1F7P8</accession>
<comment type="catalytic activity">
    <reaction evidence="2">
        <text>2 GTP = 3',3'-c-di-GMP + 2 diphosphate</text>
        <dbReference type="Rhea" id="RHEA:24898"/>
        <dbReference type="ChEBI" id="CHEBI:33019"/>
        <dbReference type="ChEBI" id="CHEBI:37565"/>
        <dbReference type="ChEBI" id="CHEBI:58805"/>
        <dbReference type="EC" id="2.7.7.65"/>
    </reaction>
</comment>
<dbReference type="InterPro" id="IPR050469">
    <property type="entry name" value="Diguanylate_Cyclase"/>
</dbReference>
<dbReference type="CDD" id="cd01949">
    <property type="entry name" value="GGDEF"/>
    <property type="match status" value="1"/>
</dbReference>
<feature type="transmembrane region" description="Helical" evidence="4">
    <location>
        <begin position="148"/>
        <end position="168"/>
    </location>
</feature>
<proteinExistence type="predicted"/>
<comment type="caution">
    <text evidence="6">The sequence shown here is derived from an EMBL/GenBank/DDBJ whole genome shotgun (WGS) entry which is preliminary data.</text>
</comment>
<feature type="domain" description="GGDEF" evidence="5">
    <location>
        <begin position="235"/>
        <end position="364"/>
    </location>
</feature>
<dbReference type="PANTHER" id="PTHR45138">
    <property type="entry name" value="REGULATORY COMPONENTS OF SENSORY TRANSDUCTION SYSTEM"/>
    <property type="match status" value="1"/>
</dbReference>
<dbReference type="Gene3D" id="3.30.70.270">
    <property type="match status" value="1"/>
</dbReference>
<dbReference type="SUPFAM" id="SSF55073">
    <property type="entry name" value="Nucleotide cyclase"/>
    <property type="match status" value="1"/>
</dbReference>
<dbReference type="InterPro" id="IPR043128">
    <property type="entry name" value="Rev_trsase/Diguanyl_cyclase"/>
</dbReference>
<dbReference type="InterPro" id="IPR000160">
    <property type="entry name" value="GGDEF_dom"/>
</dbReference>
<reference evidence="7" key="1">
    <citation type="journal article" date="2019" name="Int. J. Syst. Evol. Microbiol.">
        <title>The Global Catalogue of Microorganisms (GCM) 10K type strain sequencing project: providing services to taxonomists for standard genome sequencing and annotation.</title>
        <authorList>
            <consortium name="The Broad Institute Genomics Platform"/>
            <consortium name="The Broad Institute Genome Sequencing Center for Infectious Disease"/>
            <person name="Wu L."/>
            <person name="Ma J."/>
        </authorList>
    </citation>
    <scope>NUCLEOTIDE SEQUENCE [LARGE SCALE GENOMIC DNA]</scope>
    <source>
        <strain evidence="7">CGMCC 1.15297</strain>
    </source>
</reference>
<evidence type="ECO:0000313" key="6">
    <source>
        <dbReference type="EMBL" id="GGA02694.1"/>
    </source>
</evidence>
<gene>
    <name evidence="6" type="ORF">GCM10010923_09390</name>
</gene>
<keyword evidence="4" id="KW-0472">Membrane</keyword>
<organism evidence="6 7">
    <name type="scientific">Blastomonas marina</name>
    <dbReference type="NCBI Taxonomy" id="1867408"/>
    <lineage>
        <taxon>Bacteria</taxon>
        <taxon>Pseudomonadati</taxon>
        <taxon>Pseudomonadota</taxon>
        <taxon>Alphaproteobacteria</taxon>
        <taxon>Sphingomonadales</taxon>
        <taxon>Sphingomonadaceae</taxon>
        <taxon>Blastomonas</taxon>
    </lineage>
</organism>
<feature type="transmembrane region" description="Helical" evidence="4">
    <location>
        <begin position="58"/>
        <end position="77"/>
    </location>
</feature>
<evidence type="ECO:0000256" key="4">
    <source>
        <dbReference type="SAM" id="Phobius"/>
    </source>
</evidence>
<dbReference type="Pfam" id="PF00990">
    <property type="entry name" value="GGDEF"/>
    <property type="match status" value="1"/>
</dbReference>
<dbReference type="Proteomes" id="UP000603317">
    <property type="component" value="Unassembled WGS sequence"/>
</dbReference>
<evidence type="ECO:0000313" key="7">
    <source>
        <dbReference type="Proteomes" id="UP000603317"/>
    </source>
</evidence>
<keyword evidence="4" id="KW-0812">Transmembrane</keyword>
<dbReference type="InterPro" id="IPR029787">
    <property type="entry name" value="Nucleotide_cyclase"/>
</dbReference>
<name>A0ABQ1F7P8_9SPHN</name>
<evidence type="ECO:0000256" key="1">
    <source>
        <dbReference type="ARBA" id="ARBA00012528"/>
    </source>
</evidence>
<evidence type="ECO:0000259" key="5">
    <source>
        <dbReference type="PROSITE" id="PS50887"/>
    </source>
</evidence>
<feature type="transmembrane region" description="Helical" evidence="4">
    <location>
        <begin position="123"/>
        <end position="141"/>
    </location>
</feature>
<dbReference type="EMBL" id="BMID01000001">
    <property type="protein sequence ID" value="GGA02694.1"/>
    <property type="molecule type" value="Genomic_DNA"/>
</dbReference>
<keyword evidence="4" id="KW-1133">Transmembrane helix</keyword>
<feature type="transmembrane region" description="Helical" evidence="4">
    <location>
        <begin position="174"/>
        <end position="191"/>
    </location>
</feature>
<sequence>MEPIKSSWVVEPTVPKEVRADYAIVAAQHVRAQEPLLLAGFTFGVPCAMLMGESLPVLLRFGLPTAIFVLCLLGVVFRPRLPTTEREATRSLTMATARTGGIIALGSVWSILSWQGADEATRFGFPFFMALGVIVTGYAFAKVRRLAGACLIVGILPIATVVLVQGNLVEKACGAAMVVAAVFLFIMASNNRRFLVELLEKRQALHQLSRCDSLTGLPNRRAFLDDAYELGRTADHLRLILLDLDRFKAINDSYGHEMGDRVLCAVSRIIEKFALPGVAVARVGGEEFALVGRIDDLSAVAGLHLLTTLRQADMPHGTRVTASIGMASGPLKSDDDWKLLYSLADQALYEAKAEGRDCAVAGSSDAPTDAAVADEGQARDHRAA</sequence>
<dbReference type="NCBIfam" id="TIGR00254">
    <property type="entry name" value="GGDEF"/>
    <property type="match status" value="1"/>
</dbReference>